<evidence type="ECO:0000256" key="3">
    <source>
        <dbReference type="ARBA" id="ARBA00022679"/>
    </source>
</evidence>
<keyword evidence="6" id="KW-0693">Viral RNA replication</keyword>
<dbReference type="InterPro" id="IPR005093">
    <property type="entry name" value="RNArep_beta"/>
</dbReference>
<evidence type="ECO:0000256" key="4">
    <source>
        <dbReference type="ARBA" id="ARBA00022695"/>
    </source>
</evidence>
<evidence type="ECO:0000259" key="10">
    <source>
        <dbReference type="PROSITE" id="PS50522"/>
    </source>
</evidence>
<keyword evidence="9" id="KW-0479">Metal-binding</keyword>
<dbReference type="InterPro" id="IPR007096">
    <property type="entry name" value="RNA-dir_Rpol_cat_phage"/>
</dbReference>
<keyword evidence="2 11" id="KW-0696">RNA-directed RNA polymerase</keyword>
<dbReference type="EC" id="2.7.7.48" evidence="1"/>
<evidence type="ECO:0000256" key="8">
    <source>
        <dbReference type="ARBA" id="ARBA00048744"/>
    </source>
</evidence>
<organism evidence="11">
    <name type="scientific">Leviviridae sp</name>
    <dbReference type="NCBI Taxonomy" id="2027243"/>
    <lineage>
        <taxon>Viruses</taxon>
        <taxon>Riboviria</taxon>
        <taxon>Orthornavirae</taxon>
        <taxon>Lenarviricota</taxon>
        <taxon>Leviviricetes</taxon>
        <taxon>Norzivirales</taxon>
        <taxon>Fiersviridae</taxon>
    </lineage>
</organism>
<keyword evidence="3" id="KW-0808">Transferase</keyword>
<comment type="cofactor">
    <cofactor evidence="9">
        <name>Mg(2+)</name>
        <dbReference type="ChEBI" id="CHEBI:18420"/>
    </cofactor>
    <text evidence="9">Binds 2 Mg(2+) per subunit.</text>
</comment>
<dbReference type="Pfam" id="PF03431">
    <property type="entry name" value="RNA_replicase_B"/>
    <property type="match status" value="1"/>
</dbReference>
<comment type="catalytic activity">
    <reaction evidence="8">
        <text>RNA(n) + a ribonucleoside 5'-triphosphate = RNA(n+1) + diphosphate</text>
        <dbReference type="Rhea" id="RHEA:21248"/>
        <dbReference type="Rhea" id="RHEA-COMP:14527"/>
        <dbReference type="Rhea" id="RHEA-COMP:17342"/>
        <dbReference type="ChEBI" id="CHEBI:33019"/>
        <dbReference type="ChEBI" id="CHEBI:61557"/>
        <dbReference type="ChEBI" id="CHEBI:140395"/>
        <dbReference type="EC" id="2.7.7.48"/>
    </reaction>
</comment>
<evidence type="ECO:0000256" key="5">
    <source>
        <dbReference type="ARBA" id="ARBA00022741"/>
    </source>
</evidence>
<name>A0A514D4N3_9VIRU</name>
<evidence type="ECO:0000256" key="7">
    <source>
        <dbReference type="ARBA" id="ARBA00030248"/>
    </source>
</evidence>
<accession>A0A514D4N3</accession>
<keyword evidence="9" id="KW-0460">Magnesium</keyword>
<feature type="binding site" evidence="9">
    <location>
        <position position="410"/>
    </location>
    <ligand>
        <name>Mg(2+)</name>
        <dbReference type="ChEBI" id="CHEBI:18420"/>
        <label>2</label>
    </ligand>
</feature>
<dbReference type="GO" id="GO:0046872">
    <property type="term" value="F:metal ion binding"/>
    <property type="evidence" value="ECO:0007669"/>
    <property type="project" value="UniProtKB-KW"/>
</dbReference>
<keyword evidence="5" id="KW-0547">Nucleotide-binding</keyword>
<evidence type="ECO:0000313" key="11">
    <source>
        <dbReference type="EMBL" id="QDH88546.1"/>
    </source>
</evidence>
<sequence length="626" mass="70181">MKSPNDILQYILEDLGMWCRTSTSHDLKTIMARVEHEGWSFLTITLPAFGKDFERSLDQGFVGPTQFYGFRRSGGLPLFLGGFLDCVFDRRSGELLSVPSIACIQAIRQLTLMFAKISLECSPAREKAAMRRYVECEQEVAESSDNLPPEMVDRYCRVGTLLWGDVLSGVDSDVYNGNIVARHGPGATADKLRGNAKWSQSEWTWRLEQVFPHGEHLASSWRYFQDLQHVRFLEPGTERPTRVVPVPKTLKTPRIIAIEPTCMQFMQQGLLASLQRWIGTDNSALQLVGWTSQVPNQHLACQGSSNGTLASLDLKEASDRVSNQHVRLLLRNHSSLAGAVDSTRSRKADVPGHGVISLAKFASMGSALCFPFEAMVFATIIFSAIEEDLARPITRKDIKSYLGKVRVYGDDIIVPVEHVHSVIRYLEGFGLLVNRDKSFWTGKFRESCGGDFYDGHDVTIVRMRSVLPDHRQQTREDYAGSVVSTVSFRNQLYKAGLWKTVEYLDSYLEGLIPFPYVSEISPVLGRYSFLGIEPGGRVCPDLQIPLVKGMRVKATIPRSRLEGYAALNKCLTTMFHREGAPLEEVLFRDACLGDYTDYVPTSRGSEHLEYAGRPVAVDIKHRWGPA</sequence>
<dbReference type="GO" id="GO:0003968">
    <property type="term" value="F:RNA-directed RNA polymerase activity"/>
    <property type="evidence" value="ECO:0007669"/>
    <property type="project" value="UniProtKB-KW"/>
</dbReference>
<feature type="binding site" evidence="9">
    <location>
        <position position="313"/>
    </location>
    <ligand>
        <name>Mg(2+)</name>
        <dbReference type="ChEBI" id="CHEBI:18420"/>
        <label>2</label>
    </ligand>
</feature>
<dbReference type="GO" id="GO:0039694">
    <property type="term" value="P:viral RNA genome replication"/>
    <property type="evidence" value="ECO:0007669"/>
    <property type="project" value="InterPro"/>
</dbReference>
<evidence type="ECO:0000256" key="2">
    <source>
        <dbReference type="ARBA" id="ARBA00022484"/>
    </source>
</evidence>
<feature type="binding site" evidence="9">
    <location>
        <position position="411"/>
    </location>
    <ligand>
        <name>Mg(2+)</name>
        <dbReference type="ChEBI" id="CHEBI:18420"/>
        <label>2</label>
    </ligand>
</feature>
<proteinExistence type="predicted"/>
<feature type="domain" description="RdRp catalytic" evidence="10">
    <location>
        <begin position="298"/>
        <end position="442"/>
    </location>
</feature>
<evidence type="ECO:0000256" key="9">
    <source>
        <dbReference type="PIRSR" id="PIRSR605093-1"/>
    </source>
</evidence>
<keyword evidence="4" id="KW-0548">Nucleotidyltransferase</keyword>
<protein>
    <recommendedName>
        <fullName evidence="1">RNA-directed RNA polymerase</fullName>
        <ecNumber evidence="1">2.7.7.48</ecNumber>
    </recommendedName>
    <alternativeName>
        <fullName evidence="7">RNA replicase beta chain</fullName>
    </alternativeName>
</protein>
<dbReference type="PROSITE" id="PS50522">
    <property type="entry name" value="RDRP_PHAGE"/>
    <property type="match status" value="1"/>
</dbReference>
<gene>
    <name evidence="11" type="ORF">H2Bulk36103_000003</name>
</gene>
<reference evidence="11" key="1">
    <citation type="submission" date="2019-05" db="EMBL/GenBank/DDBJ databases">
        <title>Metatranscriptomic reconstruction reveals RNA viruses with the potential to shape carbon cycling in soil.</title>
        <authorList>
            <person name="Starr E.P."/>
            <person name="Nuccio E."/>
            <person name="Pett-Ridge J."/>
            <person name="Banfield J.F."/>
            <person name="Firestone M.K."/>
        </authorList>
    </citation>
    <scope>NUCLEOTIDE SEQUENCE</scope>
    <source>
        <strain evidence="11">H2_Bulk_36_scaffold_103</strain>
    </source>
</reference>
<dbReference type="EMBL" id="MN034165">
    <property type="protein sequence ID" value="QDH88546.1"/>
    <property type="molecule type" value="Genomic_RNA"/>
</dbReference>
<evidence type="ECO:0000256" key="1">
    <source>
        <dbReference type="ARBA" id="ARBA00012494"/>
    </source>
</evidence>
<dbReference type="GO" id="GO:0000166">
    <property type="term" value="F:nucleotide binding"/>
    <property type="evidence" value="ECO:0007669"/>
    <property type="project" value="UniProtKB-KW"/>
</dbReference>
<evidence type="ECO:0000256" key="6">
    <source>
        <dbReference type="ARBA" id="ARBA00022953"/>
    </source>
</evidence>